<evidence type="ECO:0000313" key="2">
    <source>
        <dbReference type="Proteomes" id="UP000799755"/>
    </source>
</evidence>
<name>A0ACB6QG28_9PLEO</name>
<accession>A0ACB6QG28</accession>
<comment type="caution">
    <text evidence="1">The sequence shown here is derived from an EMBL/GenBank/DDBJ whole genome shotgun (WGS) entry which is preliminary data.</text>
</comment>
<reference evidence="1" key="1">
    <citation type="journal article" date="2020" name="Stud. Mycol.">
        <title>101 Dothideomycetes genomes: a test case for predicting lifestyles and emergence of pathogens.</title>
        <authorList>
            <person name="Haridas S."/>
            <person name="Albert R."/>
            <person name="Binder M."/>
            <person name="Bloem J."/>
            <person name="Labutti K."/>
            <person name="Salamov A."/>
            <person name="Andreopoulos B."/>
            <person name="Baker S."/>
            <person name="Barry K."/>
            <person name="Bills G."/>
            <person name="Bluhm B."/>
            <person name="Cannon C."/>
            <person name="Castanera R."/>
            <person name="Culley D."/>
            <person name="Daum C."/>
            <person name="Ezra D."/>
            <person name="Gonzalez J."/>
            <person name="Henrissat B."/>
            <person name="Kuo A."/>
            <person name="Liang C."/>
            <person name="Lipzen A."/>
            <person name="Lutzoni F."/>
            <person name="Magnuson J."/>
            <person name="Mondo S."/>
            <person name="Nolan M."/>
            <person name="Ohm R."/>
            <person name="Pangilinan J."/>
            <person name="Park H.-J."/>
            <person name="Ramirez L."/>
            <person name="Alfaro M."/>
            <person name="Sun H."/>
            <person name="Tritt A."/>
            <person name="Yoshinaga Y."/>
            <person name="Zwiers L.-H."/>
            <person name="Turgeon B."/>
            <person name="Goodwin S."/>
            <person name="Spatafora J."/>
            <person name="Crous P."/>
            <person name="Grigoriev I."/>
        </authorList>
    </citation>
    <scope>NUCLEOTIDE SEQUENCE</scope>
    <source>
        <strain evidence="1">ATCC 200398</strain>
    </source>
</reference>
<protein>
    <submittedName>
        <fullName evidence="1">Uncharacterized protein</fullName>
    </submittedName>
</protein>
<keyword evidence="2" id="KW-1185">Reference proteome</keyword>
<sequence length="448" mass="51211">MILNQDMWYVVEEDGQSPNDREGLNDPNYALFVEVVTDASGSASLRYVQVPEAQRDTWLDPNAVGGSKCIKRAPGRTSKSEKDASSAPVRLRSSPHTSYSEQSGFIVRVEGHNERVVDTASMISTNRSNTTTCAIMRVLKTSSKDVILQRVKELQHSIWHPCILASLQIERRIPHIKNSLIDHKDNIERMEISAGVYKVYMLHPDERREEGMIEPWKTADFDLLRSELASVKNDLAYQKYKCNIFIDLIAFLDGVAGKMDVLMQYEAKSRYLRTVILGYKERAQYLSDRAETTMQTARIFRVCREMFNFAPDNLQCFSLMAEKDNYLNHRTAAQSLELTNLSRKDNEYMKDIATATYRHSRDMRAITIITLSFLPATFVAAFFSTSFFDFRVGGEMASKWLWMYWVITAVLTATVLGGWHFFSGIFGEGHSRMNPKAKNKDVNPTHIE</sequence>
<organism evidence="1 2">
    <name type="scientific">Lindgomyces ingoldianus</name>
    <dbReference type="NCBI Taxonomy" id="673940"/>
    <lineage>
        <taxon>Eukaryota</taxon>
        <taxon>Fungi</taxon>
        <taxon>Dikarya</taxon>
        <taxon>Ascomycota</taxon>
        <taxon>Pezizomycotina</taxon>
        <taxon>Dothideomycetes</taxon>
        <taxon>Pleosporomycetidae</taxon>
        <taxon>Pleosporales</taxon>
        <taxon>Lindgomycetaceae</taxon>
        <taxon>Lindgomyces</taxon>
    </lineage>
</organism>
<dbReference type="EMBL" id="MU003530">
    <property type="protein sequence ID" value="KAF2465312.1"/>
    <property type="molecule type" value="Genomic_DNA"/>
</dbReference>
<proteinExistence type="predicted"/>
<dbReference type="Proteomes" id="UP000799755">
    <property type="component" value="Unassembled WGS sequence"/>
</dbReference>
<evidence type="ECO:0000313" key="1">
    <source>
        <dbReference type="EMBL" id="KAF2465312.1"/>
    </source>
</evidence>
<gene>
    <name evidence="1" type="ORF">BDR25DRAFT_378969</name>
</gene>